<accession>A0A5D5AMP8</accession>
<dbReference type="GO" id="GO:0007165">
    <property type="term" value="P:signal transduction"/>
    <property type="evidence" value="ECO:0007669"/>
    <property type="project" value="UniProtKB-KW"/>
</dbReference>
<dbReference type="PROSITE" id="PS50885">
    <property type="entry name" value="HAMP"/>
    <property type="match status" value="2"/>
</dbReference>
<dbReference type="CDD" id="cd06225">
    <property type="entry name" value="HAMP"/>
    <property type="match status" value="1"/>
</dbReference>
<dbReference type="InterPro" id="IPR004089">
    <property type="entry name" value="MCPsignal_dom"/>
</dbReference>
<keyword evidence="1 3" id="KW-0807">Transducer</keyword>
<evidence type="ECO:0000256" key="1">
    <source>
        <dbReference type="ARBA" id="ARBA00023224"/>
    </source>
</evidence>
<reference evidence="8 9" key="1">
    <citation type="submission" date="2019-08" db="EMBL/GenBank/DDBJ databases">
        <title>Archaea genome.</title>
        <authorList>
            <person name="Kajale S."/>
            <person name="Shouche Y."/>
            <person name="Deshpande N."/>
            <person name="Sharma A."/>
        </authorList>
    </citation>
    <scope>NUCLEOTIDE SEQUENCE [LARGE SCALE GENOMIC DNA]</scope>
    <source>
        <strain evidence="8 9">ESP3B_9</strain>
    </source>
</reference>
<dbReference type="SUPFAM" id="SSF58104">
    <property type="entry name" value="Methyl-accepting chemotaxis protein (MCP) signaling domain"/>
    <property type="match status" value="1"/>
</dbReference>
<feature type="coiled-coil region" evidence="4">
    <location>
        <begin position="622"/>
        <end position="649"/>
    </location>
</feature>
<dbReference type="SMART" id="SM00304">
    <property type="entry name" value="HAMP"/>
    <property type="match status" value="3"/>
</dbReference>
<organism evidence="8 9">
    <name type="scientific">Natrialba swarupiae</name>
    <dbReference type="NCBI Taxonomy" id="2448032"/>
    <lineage>
        <taxon>Archaea</taxon>
        <taxon>Methanobacteriati</taxon>
        <taxon>Methanobacteriota</taxon>
        <taxon>Stenosarchaea group</taxon>
        <taxon>Halobacteria</taxon>
        <taxon>Halobacteriales</taxon>
        <taxon>Natrialbaceae</taxon>
        <taxon>Natrialba</taxon>
    </lineage>
</organism>
<feature type="coiled-coil region" evidence="4">
    <location>
        <begin position="382"/>
        <end position="426"/>
    </location>
</feature>
<feature type="region of interest" description="Disordered" evidence="5">
    <location>
        <begin position="766"/>
        <end position="864"/>
    </location>
</feature>
<evidence type="ECO:0000313" key="8">
    <source>
        <dbReference type="EMBL" id="TYT63138.1"/>
    </source>
</evidence>
<dbReference type="InterPro" id="IPR003660">
    <property type="entry name" value="HAMP_dom"/>
</dbReference>
<dbReference type="Proteomes" id="UP000324104">
    <property type="component" value="Unassembled WGS sequence"/>
</dbReference>
<evidence type="ECO:0000256" key="3">
    <source>
        <dbReference type="PROSITE-ProRule" id="PRU00284"/>
    </source>
</evidence>
<dbReference type="PANTHER" id="PTHR32089:SF112">
    <property type="entry name" value="LYSOZYME-LIKE PROTEIN-RELATED"/>
    <property type="match status" value="1"/>
</dbReference>
<dbReference type="InterPro" id="IPR004090">
    <property type="entry name" value="Chemotax_Me-accpt_rcpt"/>
</dbReference>
<evidence type="ECO:0000256" key="4">
    <source>
        <dbReference type="SAM" id="Coils"/>
    </source>
</evidence>
<evidence type="ECO:0000259" key="6">
    <source>
        <dbReference type="PROSITE" id="PS50111"/>
    </source>
</evidence>
<proteinExistence type="inferred from homology"/>
<dbReference type="EMBL" id="VTAW01000004">
    <property type="protein sequence ID" value="TYT63138.1"/>
    <property type="molecule type" value="Genomic_DNA"/>
</dbReference>
<evidence type="ECO:0000313" key="9">
    <source>
        <dbReference type="Proteomes" id="UP000324104"/>
    </source>
</evidence>
<feature type="domain" description="HAMP" evidence="7">
    <location>
        <begin position="338"/>
        <end position="390"/>
    </location>
</feature>
<comment type="caution">
    <text evidence="8">The sequence shown here is derived from an EMBL/GenBank/DDBJ whole genome shotgun (WGS) entry which is preliminary data.</text>
</comment>
<protein>
    <submittedName>
        <fullName evidence="8">HAMP domain-containing protein</fullName>
    </submittedName>
</protein>
<dbReference type="PROSITE" id="PS50111">
    <property type="entry name" value="CHEMOTAXIS_TRANSDUC_2"/>
    <property type="match status" value="1"/>
</dbReference>
<name>A0A5D5AMP8_9EURY</name>
<comment type="similarity">
    <text evidence="2">Belongs to the methyl-accepting chemotaxis (MCP) protein family.</text>
</comment>
<keyword evidence="4" id="KW-0175">Coiled coil</keyword>
<feature type="compositionally biased region" description="Acidic residues" evidence="5">
    <location>
        <begin position="829"/>
        <end position="842"/>
    </location>
</feature>
<dbReference type="Gene3D" id="1.10.287.950">
    <property type="entry name" value="Methyl-accepting chemotaxis protein"/>
    <property type="match status" value="1"/>
</dbReference>
<dbReference type="Pfam" id="PF00672">
    <property type="entry name" value="HAMP"/>
    <property type="match status" value="1"/>
</dbReference>
<dbReference type="GO" id="GO:0016020">
    <property type="term" value="C:membrane"/>
    <property type="evidence" value="ECO:0007669"/>
    <property type="project" value="InterPro"/>
</dbReference>
<sequence>MSSYIMIRRLVPAALRRRYALKFGLVLLVIALSVGAIGLVETAMVADSVEERVLADQRQSAVEEAAALERWNDRNDQLLLSAAQAPVFGGEENESEVETYLADVYGELPDNARTNALYVDTETGEVLAGAGDDPDTLEGMAFPDGEELDDDLSEYVVQRTDAYAMPDETSLAFDHRAVRSYYIGVDGDDRALVFTFDLAERSSEMPVATRSGTTVTILDEDGWLVADDAYLGYRENRETVVFEEPYENDGVLEAVRDGTPGAMRIAEPPGDLLRGEPYDFTPEGYIVGYQTTNEGWIVLVHTAEEQAFGLVDSIAQVGALATLVGVVLVGVLGAAIGRTTAASIDRLTEKAARMEEGDLDVDLESSRIDNIGRLYDGFDAMRTELKATIAEAEDARAAAEAERDRLERLNRHLESKADEYSDAMEAAAEGDLTARMDPESQNEVMAAIATDANEMLAEMEATVGRLSGFATDVATAAEQVTASSEEVRAASEEVSGSIQEIADGADRQNDALQSIETETNALSTTTEEIAASSNEVAGVADRTARASREGNRAAQEAIDACDDLVAEHGAVVEEFEDLRTEVDRITSLTDTIAEIAEQTNMLALNANIEAARSSGNNETDGFATVAAEVKELSQEVKDAADRIDDRLESVEGQTERSARTIDRTSEEVERVTDLVAEAATALTEIADHAEATNAGLEDISAATEEQAASSEEVAAMVDEVATISDETTAEAESVAAAAEEQTSALTEVSGSVDDLSQQANALSAALDRFETNSRATDADLGRVPEPEPTDGDSSKSDSEGNAPGGSSSSGDSKEDSDDASDGSDGGSEVPEDEESTPFEFDDADVHDTDETGIDPASPDQKRDE</sequence>
<dbReference type="GO" id="GO:0004888">
    <property type="term" value="F:transmembrane signaling receptor activity"/>
    <property type="evidence" value="ECO:0007669"/>
    <property type="project" value="InterPro"/>
</dbReference>
<evidence type="ECO:0000256" key="2">
    <source>
        <dbReference type="ARBA" id="ARBA00029447"/>
    </source>
</evidence>
<dbReference type="GO" id="GO:0006935">
    <property type="term" value="P:chemotaxis"/>
    <property type="evidence" value="ECO:0007669"/>
    <property type="project" value="InterPro"/>
</dbReference>
<dbReference type="CDD" id="cd11386">
    <property type="entry name" value="MCP_signal"/>
    <property type="match status" value="1"/>
</dbReference>
<dbReference type="PANTHER" id="PTHR32089">
    <property type="entry name" value="METHYL-ACCEPTING CHEMOTAXIS PROTEIN MCPB"/>
    <property type="match status" value="1"/>
</dbReference>
<keyword evidence="9" id="KW-1185">Reference proteome</keyword>
<dbReference type="PRINTS" id="PR00260">
    <property type="entry name" value="CHEMTRNSDUCR"/>
</dbReference>
<feature type="domain" description="Methyl-accepting transducer" evidence="6">
    <location>
        <begin position="483"/>
        <end position="721"/>
    </location>
</feature>
<evidence type="ECO:0000256" key="5">
    <source>
        <dbReference type="SAM" id="MobiDB-lite"/>
    </source>
</evidence>
<gene>
    <name evidence="8" type="ORF">FYC77_05535</name>
</gene>
<dbReference type="SMART" id="SM00283">
    <property type="entry name" value="MA"/>
    <property type="match status" value="1"/>
</dbReference>
<dbReference type="AlphaFoldDB" id="A0A5D5AMP8"/>
<feature type="domain" description="HAMP" evidence="7">
    <location>
        <begin position="411"/>
        <end position="464"/>
    </location>
</feature>
<dbReference type="Pfam" id="PF00015">
    <property type="entry name" value="MCPsignal"/>
    <property type="match status" value="1"/>
</dbReference>
<dbReference type="SUPFAM" id="SSF158472">
    <property type="entry name" value="HAMP domain-like"/>
    <property type="match status" value="1"/>
</dbReference>
<feature type="compositionally biased region" description="Basic and acidic residues" evidence="5">
    <location>
        <begin position="767"/>
        <end position="785"/>
    </location>
</feature>
<evidence type="ECO:0000259" key="7">
    <source>
        <dbReference type="PROSITE" id="PS50885"/>
    </source>
</evidence>
<dbReference type="Gene3D" id="6.10.250.1910">
    <property type="match status" value="1"/>
</dbReference>